<organism evidence="1 2">
    <name type="scientific">Candidatus Uhrbacteria bacterium GW2011_GWE2_45_35</name>
    <dbReference type="NCBI Taxonomy" id="1618993"/>
    <lineage>
        <taxon>Bacteria</taxon>
        <taxon>Candidatus Uhriibacteriota</taxon>
    </lineage>
</organism>
<dbReference type="AlphaFoldDB" id="A0A0G1MKY9"/>
<evidence type="ECO:0000313" key="2">
    <source>
        <dbReference type="Proteomes" id="UP000034354"/>
    </source>
</evidence>
<reference evidence="1 2" key="1">
    <citation type="journal article" date="2015" name="Nature">
        <title>rRNA introns, odd ribosomes, and small enigmatic genomes across a large radiation of phyla.</title>
        <authorList>
            <person name="Brown C.T."/>
            <person name="Hug L.A."/>
            <person name="Thomas B.C."/>
            <person name="Sharon I."/>
            <person name="Castelle C.J."/>
            <person name="Singh A."/>
            <person name="Wilkins M.J."/>
            <person name="Williams K.H."/>
            <person name="Banfield J.F."/>
        </authorList>
    </citation>
    <scope>NUCLEOTIDE SEQUENCE [LARGE SCALE GENOMIC DNA]</scope>
</reference>
<accession>A0A0G1MKY9</accession>
<gene>
    <name evidence="1" type="ORF">UX09_C0010G0013</name>
</gene>
<sequence>MFEIVGDGQLGADGLGEIVTDGDDDGGVRVVRCDLEDLVGVGLEGIHHRPIWEDDVGAVRREVIVDHECVLVGRHDFGGLELVVTVRDDFDWRCCTPTHEGEDNEDVKEHDEPNEKTGMHGFFLSIILPPFVFDSNQRNCRS</sequence>
<evidence type="ECO:0000313" key="1">
    <source>
        <dbReference type="EMBL" id="KKU08859.1"/>
    </source>
</evidence>
<proteinExistence type="predicted"/>
<dbReference type="EMBL" id="LCKW01000010">
    <property type="protein sequence ID" value="KKU08859.1"/>
    <property type="molecule type" value="Genomic_DNA"/>
</dbReference>
<name>A0A0G1MKY9_9BACT</name>
<protein>
    <submittedName>
        <fullName evidence="1">Uncharacterized protein</fullName>
    </submittedName>
</protein>
<comment type="caution">
    <text evidence="1">The sequence shown here is derived from an EMBL/GenBank/DDBJ whole genome shotgun (WGS) entry which is preliminary data.</text>
</comment>
<dbReference type="Proteomes" id="UP000034354">
    <property type="component" value="Unassembled WGS sequence"/>
</dbReference>